<proteinExistence type="predicted"/>
<reference evidence="2" key="1">
    <citation type="submission" date="2021-06" db="EMBL/GenBank/DDBJ databases">
        <authorList>
            <person name="Kallberg Y."/>
            <person name="Tangrot J."/>
            <person name="Rosling A."/>
        </authorList>
    </citation>
    <scope>NUCLEOTIDE SEQUENCE</scope>
    <source>
        <strain evidence="2">MA453B</strain>
    </source>
</reference>
<keyword evidence="3" id="KW-1185">Reference proteome</keyword>
<feature type="compositionally biased region" description="Acidic residues" evidence="1">
    <location>
        <begin position="32"/>
        <end position="42"/>
    </location>
</feature>
<comment type="caution">
    <text evidence="2">The sequence shown here is derived from an EMBL/GenBank/DDBJ whole genome shotgun (WGS) entry which is preliminary data.</text>
</comment>
<feature type="non-terminal residue" evidence="2">
    <location>
        <position position="1"/>
    </location>
</feature>
<evidence type="ECO:0000313" key="2">
    <source>
        <dbReference type="EMBL" id="CAG8818471.1"/>
    </source>
</evidence>
<protein>
    <submittedName>
        <fullName evidence="2">25149_t:CDS:1</fullName>
    </submittedName>
</protein>
<name>A0A9N9P9I1_9GLOM</name>
<accession>A0A9N9P9I1</accession>
<evidence type="ECO:0000313" key="3">
    <source>
        <dbReference type="Proteomes" id="UP000789405"/>
    </source>
</evidence>
<feature type="region of interest" description="Disordered" evidence="1">
    <location>
        <begin position="18"/>
        <end position="51"/>
    </location>
</feature>
<dbReference type="Proteomes" id="UP000789405">
    <property type="component" value="Unassembled WGS sequence"/>
</dbReference>
<evidence type="ECO:0000256" key="1">
    <source>
        <dbReference type="SAM" id="MobiDB-lite"/>
    </source>
</evidence>
<dbReference type="AlphaFoldDB" id="A0A9N9P9I1"/>
<organism evidence="2 3">
    <name type="scientific">Dentiscutata erythropus</name>
    <dbReference type="NCBI Taxonomy" id="1348616"/>
    <lineage>
        <taxon>Eukaryota</taxon>
        <taxon>Fungi</taxon>
        <taxon>Fungi incertae sedis</taxon>
        <taxon>Mucoromycota</taxon>
        <taxon>Glomeromycotina</taxon>
        <taxon>Glomeromycetes</taxon>
        <taxon>Diversisporales</taxon>
        <taxon>Gigasporaceae</taxon>
        <taxon>Dentiscutata</taxon>
    </lineage>
</organism>
<gene>
    <name evidence="2" type="ORF">DERYTH_LOCUS26631</name>
</gene>
<dbReference type="EMBL" id="CAJVPY010056569">
    <property type="protein sequence ID" value="CAG8818471.1"/>
    <property type="molecule type" value="Genomic_DNA"/>
</dbReference>
<sequence length="51" mass="5855">NEVELVPSPSYLYLEQDINDIENDKSCYSEQGDQDNQDDQSDQNDLSNQSD</sequence>